<dbReference type="GO" id="GO:0008483">
    <property type="term" value="F:transaminase activity"/>
    <property type="evidence" value="ECO:0007669"/>
    <property type="project" value="UniProtKB-KW"/>
</dbReference>
<keyword evidence="7" id="KW-1185">Reference proteome</keyword>
<sequence>MDIFDKYETIASRRDSLLQAGLNPFGLRMDKILSPTEALINGRRTILVGTNNYLGLTFDPDCIEAGCEAMREQGTGTTGSRIANGSYVLHEQLEQAIARYLKCKSAIVFPTGYQANLGMIAGLAGPKDTILLDADSHASIYDGCRLSGATLIRFRHNDPADLDRRLSRLKNEDGVALVIVEGIYSMLGDIAPLNEFIEVKKRHGAFILVDEAHSLGVMGEHGRGVAEACGVEDDVDFVAGTFSKSLGAIGGFGASNHPHFDRLRYCSRPYMFTASASPASVVTVTKAIEKIEQNPDLIRKLWRNADALYEGLSSLGFEICAPASPVIAVRLADEQTAVYFWNRLVEEGVYVNLAIPPGTPNGVCLLRCSVSAAHSEAQIQEVCTRFAKILAEWQAQDTTASLRG</sequence>
<dbReference type="Gene3D" id="3.90.1150.10">
    <property type="entry name" value="Aspartate Aminotransferase, domain 1"/>
    <property type="match status" value="1"/>
</dbReference>
<dbReference type="PANTHER" id="PTHR13693:SF3">
    <property type="entry name" value="LD36009P"/>
    <property type="match status" value="1"/>
</dbReference>
<evidence type="ECO:0000256" key="4">
    <source>
        <dbReference type="RuleBase" id="RU003693"/>
    </source>
</evidence>
<dbReference type="Pfam" id="PF00155">
    <property type="entry name" value="Aminotran_1_2"/>
    <property type="match status" value="1"/>
</dbReference>
<dbReference type="RefSeq" id="WP_382421198.1">
    <property type="nucleotide sequence ID" value="NZ_JBHSCW010000002.1"/>
</dbReference>
<evidence type="ECO:0000313" key="6">
    <source>
        <dbReference type="EMBL" id="MFC4350792.1"/>
    </source>
</evidence>
<dbReference type="InterPro" id="IPR015422">
    <property type="entry name" value="PyrdxlP-dep_Trfase_small"/>
</dbReference>
<comment type="similarity">
    <text evidence="4">Belongs to the class-II pyridoxal-phosphate-dependent aminotransferase family.</text>
</comment>
<feature type="domain" description="Aminotransferase class I/classII large" evidence="5">
    <location>
        <begin position="46"/>
        <end position="386"/>
    </location>
</feature>
<name>A0ABV8UHY4_9PROT</name>
<comment type="caution">
    <text evidence="6">The sequence shown here is derived from an EMBL/GenBank/DDBJ whole genome shotgun (WGS) entry which is preliminary data.</text>
</comment>
<dbReference type="InterPro" id="IPR015424">
    <property type="entry name" value="PyrdxlP-dep_Trfase"/>
</dbReference>
<dbReference type="Gene3D" id="3.40.640.10">
    <property type="entry name" value="Type I PLP-dependent aspartate aminotransferase-like (Major domain)"/>
    <property type="match status" value="1"/>
</dbReference>
<dbReference type="PROSITE" id="PS00599">
    <property type="entry name" value="AA_TRANSFER_CLASS_2"/>
    <property type="match status" value="1"/>
</dbReference>
<keyword evidence="3 4" id="KW-0663">Pyridoxal phosphate</keyword>
<evidence type="ECO:0000256" key="2">
    <source>
        <dbReference type="ARBA" id="ARBA00022679"/>
    </source>
</evidence>
<dbReference type="InterPro" id="IPR001917">
    <property type="entry name" value="Aminotrans_II_pyridoxalP_BS"/>
</dbReference>
<dbReference type="EMBL" id="JBHSCW010000002">
    <property type="protein sequence ID" value="MFC4350792.1"/>
    <property type="molecule type" value="Genomic_DNA"/>
</dbReference>
<evidence type="ECO:0000256" key="1">
    <source>
        <dbReference type="ARBA" id="ARBA00001933"/>
    </source>
</evidence>
<accession>A0ABV8UHY4</accession>
<comment type="cofactor">
    <cofactor evidence="1 4">
        <name>pyridoxal 5'-phosphate</name>
        <dbReference type="ChEBI" id="CHEBI:597326"/>
    </cofactor>
</comment>
<keyword evidence="6" id="KW-0032">Aminotransferase</keyword>
<dbReference type="InterPro" id="IPR004839">
    <property type="entry name" value="Aminotransferase_I/II_large"/>
</dbReference>
<proteinExistence type="inferred from homology"/>
<dbReference type="Proteomes" id="UP001595799">
    <property type="component" value="Unassembled WGS sequence"/>
</dbReference>
<dbReference type="CDD" id="cd06454">
    <property type="entry name" value="KBL_like"/>
    <property type="match status" value="1"/>
</dbReference>
<dbReference type="InterPro" id="IPR050087">
    <property type="entry name" value="AON_synthase_class-II"/>
</dbReference>
<keyword evidence="2" id="KW-0808">Transferase</keyword>
<dbReference type="InterPro" id="IPR015421">
    <property type="entry name" value="PyrdxlP-dep_Trfase_major"/>
</dbReference>
<evidence type="ECO:0000313" key="7">
    <source>
        <dbReference type="Proteomes" id="UP001595799"/>
    </source>
</evidence>
<dbReference type="SUPFAM" id="SSF53383">
    <property type="entry name" value="PLP-dependent transferases"/>
    <property type="match status" value="1"/>
</dbReference>
<protein>
    <submittedName>
        <fullName evidence="6">Aminotransferase class I/II-fold pyridoxal phosphate-dependent enzyme</fullName>
    </submittedName>
</protein>
<dbReference type="PANTHER" id="PTHR13693">
    <property type="entry name" value="CLASS II AMINOTRANSFERASE/8-AMINO-7-OXONONANOATE SYNTHASE"/>
    <property type="match status" value="1"/>
</dbReference>
<gene>
    <name evidence="6" type="ORF">ACFOW6_04460</name>
</gene>
<evidence type="ECO:0000256" key="3">
    <source>
        <dbReference type="ARBA" id="ARBA00022898"/>
    </source>
</evidence>
<dbReference type="NCBIfam" id="NF047599">
    <property type="entry name" value="SerpalmtaseBetaP"/>
    <property type="match status" value="1"/>
</dbReference>
<evidence type="ECO:0000259" key="5">
    <source>
        <dbReference type="Pfam" id="PF00155"/>
    </source>
</evidence>
<reference evidence="7" key="1">
    <citation type="journal article" date="2019" name="Int. J. Syst. Evol. Microbiol.">
        <title>The Global Catalogue of Microorganisms (GCM) 10K type strain sequencing project: providing services to taxonomists for standard genome sequencing and annotation.</title>
        <authorList>
            <consortium name="The Broad Institute Genomics Platform"/>
            <consortium name="The Broad Institute Genome Sequencing Center for Infectious Disease"/>
            <person name="Wu L."/>
            <person name="Ma J."/>
        </authorList>
    </citation>
    <scope>NUCLEOTIDE SEQUENCE [LARGE SCALE GENOMIC DNA]</scope>
    <source>
        <strain evidence="7">CECT 8472</strain>
    </source>
</reference>
<organism evidence="6 7">
    <name type="scientific">Fodinicurvata halophila</name>
    <dbReference type="NCBI Taxonomy" id="1419723"/>
    <lineage>
        <taxon>Bacteria</taxon>
        <taxon>Pseudomonadati</taxon>
        <taxon>Pseudomonadota</taxon>
        <taxon>Alphaproteobacteria</taxon>
        <taxon>Rhodospirillales</taxon>
        <taxon>Rhodovibrionaceae</taxon>
        <taxon>Fodinicurvata</taxon>
    </lineage>
</organism>